<dbReference type="PANTHER" id="PTHR17695:SF11">
    <property type="entry name" value="SMALL SUBUNIT PROCESSOME COMPONENT 20 HOMOLOG"/>
    <property type="match status" value="1"/>
</dbReference>
<evidence type="ECO:0000256" key="1">
    <source>
        <dbReference type="SAM" id="MobiDB-lite"/>
    </source>
</evidence>
<name>A0A8D9CTY7_BRACM</name>
<dbReference type="Gene3D" id="1.10.30.10">
    <property type="entry name" value="High mobility group box domain"/>
    <property type="match status" value="1"/>
</dbReference>
<dbReference type="InterPro" id="IPR016024">
    <property type="entry name" value="ARM-type_fold"/>
</dbReference>
<dbReference type="Pfam" id="PF07539">
    <property type="entry name" value="UTP20_N"/>
    <property type="match status" value="1"/>
</dbReference>
<dbReference type="InterPro" id="IPR052575">
    <property type="entry name" value="SSU_processome_comp_20"/>
</dbReference>
<gene>
    <name evidence="3" type="ORF">BRAPAZ1V2_A09P52240.2</name>
</gene>
<dbReference type="SUPFAM" id="SSF48371">
    <property type="entry name" value="ARM repeat"/>
    <property type="match status" value="1"/>
</dbReference>
<evidence type="ECO:0000259" key="2">
    <source>
        <dbReference type="Pfam" id="PF07539"/>
    </source>
</evidence>
<sequence length="1478" mass="166513">MEGSATPIVEPESKFGSNVEGTETPIVEAESKFGSTVEGSETPAVEPEPKDGSTVEASENDNPIVEAASKDGSTLVVNAYRIKVGGDDSTPISKFLLIDVDSMCLHLPFVRVVSTVEGVDATRIAEGGDDSTPISKFLLIIRAIGDYDFSNVSLSSPSIPRLPAPYLVFMEEFLKPYAKARRTKDRTLVAALTACGKKWTFMSKTDQEPFRLESAKRMDVYQKHRAVFDRLFYPMQPPSDGEFDDEPGQQIMSPFGIFVEYEVFLAGTRLTSFNGSFGKWNSMSAEDKAPFVTLSNDRMRVHQLVSIAFFAHLLDKYRDVNYHESSSDGSSEETEYFRPTNGLLVYLEEFLSEYEKDKKVLKKSSTLVFEELVQEWDMMTEEQRCPYHDKAKKLMNICRNPNSFGRGDCRNPNMPRNRLRLPCLRLDEWAAFTLEKLNRSKGSNFLADCLVELRDQNASKDFILLLEELLPYAQSVESYKRSSEFIFLKLVSELQMEARFSLDSILSLIAALSGDLKYDFAPTGYLPEELGIEGANKTLKRFSAVIMATPADSRAVKSLNNSQGTNKFVFKKVGEKMEDTKTEVVNVFKSLEKVKAEPSQGSTFLKDRLVELRELNTTEHFTKFYEEMFPFVQTLPLVISQKEIVFSKLVSGLHMEARLSLGAFLELIDDLSRDLLDSFIPFLPRLVNSLVTLLKKGGQKEPDIVKQIFVSWSNIVMNLQKYLICDIERVLRDTLELRYYPQESINELMSRSMALLLRTARDEQREIGIKRIISELADPLKKCGGAGLLYHVMIRDASEKSLHSKAGKALSFLLKDSTLSSCDDFPQGSGSTVEAVSSALQRICEATNAEELTVLWDCLFKETKESIKNKNSAHLTRLLTLLTSAVRVGKGLKACDYRYLVGLVSQIVPTFMDSSDVLSRFLGLMLCTIDIPSDVNELESIASQWTPIFSLKSLSCINNMITESSEEVIPLLLSLCKKQQTSHDKVDIVYGSFESIQVFLEDKIKKIQINIENTGLAQIDEAELAAVWGAVNCFPYFKLDSSLLIRFKNTLKQQLAASAVSGSSAQELMWQSLLGSALRSCLKIRSTGRLIHSDVEEVLSLAKCYKSCVQVLSPVADYLDFVYRPQLANDDISKPCPELQANNAEDAFDIFCENLRHPNKDVRLMTLRILCHFEPLSPDPCVEEHPPPMKKLKTEVVQKSPSKKNDVTTNVLQILKTVGESRPTLRSKKDLDAVRHLADDRIHDAYVPLVFNGMIGLFHTNNESTEIWEPASKCLADLMMKHTSALWNGFVHYLGHCQLKIEALHIHRGNGNYSVSQKHTGLMESFNAFISPRFNGTPTADVVSLLLKTLQKVPSVAQSHTSDILPLLLKFMGYKTENPLRVGLYNSEACKGKEWKGLLEQSLALLKLMKNPRSSRVSQFVNDVMQYRFLDDNDAEIQMSVLECLVLSNDYLLPHRHRLENLIKSKKLREELTNWNFS</sequence>
<feature type="region of interest" description="Disordered" evidence="1">
    <location>
        <begin position="1"/>
        <end position="58"/>
    </location>
</feature>
<evidence type="ECO:0000313" key="3">
    <source>
        <dbReference type="EMBL" id="CAG7864757.1"/>
    </source>
</evidence>
<feature type="domain" description="U3 small nucleolar RNA-associated protein 20 N-terminal" evidence="2">
    <location>
        <begin position="1399"/>
        <end position="1477"/>
    </location>
</feature>
<dbReference type="Proteomes" id="UP000694005">
    <property type="component" value="Chromosome A09"/>
</dbReference>
<accession>A0A8D9CTY7</accession>
<protein>
    <recommendedName>
        <fullName evidence="2">U3 small nucleolar RNA-associated protein 20 N-terminal domain-containing protein</fullName>
    </recommendedName>
</protein>
<proteinExistence type="predicted"/>
<dbReference type="EMBL" id="LS974625">
    <property type="protein sequence ID" value="CAG7864757.1"/>
    <property type="molecule type" value="Genomic_DNA"/>
</dbReference>
<organism evidence="3 4">
    <name type="scientific">Brassica campestris</name>
    <name type="common">Field mustard</name>
    <dbReference type="NCBI Taxonomy" id="3711"/>
    <lineage>
        <taxon>Eukaryota</taxon>
        <taxon>Viridiplantae</taxon>
        <taxon>Streptophyta</taxon>
        <taxon>Embryophyta</taxon>
        <taxon>Tracheophyta</taxon>
        <taxon>Spermatophyta</taxon>
        <taxon>Magnoliopsida</taxon>
        <taxon>eudicotyledons</taxon>
        <taxon>Gunneridae</taxon>
        <taxon>Pentapetalae</taxon>
        <taxon>rosids</taxon>
        <taxon>malvids</taxon>
        <taxon>Brassicales</taxon>
        <taxon>Brassicaceae</taxon>
        <taxon>Brassiceae</taxon>
        <taxon>Brassica</taxon>
    </lineage>
</organism>
<reference evidence="3 4" key="1">
    <citation type="submission" date="2021-07" db="EMBL/GenBank/DDBJ databases">
        <authorList>
            <consortium name="Genoscope - CEA"/>
            <person name="William W."/>
        </authorList>
    </citation>
    <scope>NUCLEOTIDE SEQUENCE [LARGE SCALE GENOMIC DNA]</scope>
</reference>
<evidence type="ECO:0000313" key="4">
    <source>
        <dbReference type="Proteomes" id="UP000694005"/>
    </source>
</evidence>
<dbReference type="Gramene" id="A09p52240.2_BraZ1">
    <property type="protein sequence ID" value="A09p52240.2_BraZ1.CDS"/>
    <property type="gene ID" value="A09g52240.2_BraZ1"/>
</dbReference>
<dbReference type="InterPro" id="IPR011430">
    <property type="entry name" value="UTP20_N"/>
</dbReference>
<dbReference type="InterPro" id="IPR036910">
    <property type="entry name" value="HMG_box_dom_sf"/>
</dbReference>
<dbReference type="SUPFAM" id="SSF47095">
    <property type="entry name" value="HMG-box"/>
    <property type="match status" value="2"/>
</dbReference>
<dbReference type="PANTHER" id="PTHR17695">
    <property type="entry name" value="SMALL SUBUNIT PROCESSOME COMPONENT 20 HOMOLOG"/>
    <property type="match status" value="1"/>
</dbReference>